<dbReference type="OrthoDB" id="836928at2"/>
<organism evidence="1 2">
    <name type="scientific">Chitinophaga oryziterrae</name>
    <dbReference type="NCBI Taxonomy" id="1031224"/>
    <lineage>
        <taxon>Bacteria</taxon>
        <taxon>Pseudomonadati</taxon>
        <taxon>Bacteroidota</taxon>
        <taxon>Chitinophagia</taxon>
        <taxon>Chitinophagales</taxon>
        <taxon>Chitinophagaceae</taxon>
        <taxon>Chitinophaga</taxon>
    </lineage>
</organism>
<reference evidence="1 2" key="1">
    <citation type="submission" date="2019-12" db="EMBL/GenBank/DDBJ databases">
        <title>The draft genomic sequence of strain Chitinophaga oryziterrae JCM 16595.</title>
        <authorList>
            <person name="Zhang X."/>
        </authorList>
    </citation>
    <scope>NUCLEOTIDE SEQUENCE [LARGE SCALE GENOMIC DNA]</scope>
    <source>
        <strain evidence="1 2">JCM 16595</strain>
    </source>
</reference>
<dbReference type="Proteomes" id="UP000468388">
    <property type="component" value="Unassembled WGS sequence"/>
</dbReference>
<sequence>MIAAADKIELIRGLQQQILSLQGMKGPLEGVQFNFGLGPLERAFPGNTFPTGAIHEFLSNTPEDAAATTGFMAGLAGRLMQQGDGVCLWISANRAVFPPALKMFGIDPERVIFIDITRKKDLLWAVEEALKCESMAVVVGELKETGFTESRRLQLAVEQSRVTGLMHHFSPRNITATASVCRWVVKPVAGEQEAGLPGVGSPCWNVTLQKVRNGKPGTWLIAWSAGRFRNVKRDAVAAPDHQLPKTA</sequence>
<dbReference type="SUPFAM" id="SSF52540">
    <property type="entry name" value="P-loop containing nucleoside triphosphate hydrolases"/>
    <property type="match status" value="1"/>
</dbReference>
<gene>
    <name evidence="1" type="ORF">GO495_20005</name>
</gene>
<name>A0A6N8JCE8_9BACT</name>
<dbReference type="EMBL" id="WRXO01000006">
    <property type="protein sequence ID" value="MVT42890.1"/>
    <property type="molecule type" value="Genomic_DNA"/>
</dbReference>
<proteinExistence type="predicted"/>
<evidence type="ECO:0000313" key="1">
    <source>
        <dbReference type="EMBL" id="MVT42890.1"/>
    </source>
</evidence>
<dbReference type="InterPro" id="IPR017026">
    <property type="entry name" value="ImuA"/>
</dbReference>
<keyword evidence="2" id="KW-1185">Reference proteome</keyword>
<dbReference type="Gene3D" id="3.40.50.300">
    <property type="entry name" value="P-loop containing nucleotide triphosphate hydrolases"/>
    <property type="match status" value="1"/>
</dbReference>
<dbReference type="PIRSF" id="PIRSF034285">
    <property type="entry name" value="UCP034285"/>
    <property type="match status" value="1"/>
</dbReference>
<accession>A0A6N8JCE8</accession>
<protein>
    <submittedName>
        <fullName evidence="1">Error-prone repair protein ImuA</fullName>
    </submittedName>
</protein>
<evidence type="ECO:0000313" key="2">
    <source>
        <dbReference type="Proteomes" id="UP000468388"/>
    </source>
</evidence>
<dbReference type="AlphaFoldDB" id="A0A6N8JCE8"/>
<comment type="caution">
    <text evidence="1">The sequence shown here is derived from an EMBL/GenBank/DDBJ whole genome shotgun (WGS) entry which is preliminary data.</text>
</comment>
<dbReference type="InterPro" id="IPR027417">
    <property type="entry name" value="P-loop_NTPase"/>
</dbReference>